<dbReference type="InterPro" id="IPR007374">
    <property type="entry name" value="ASCH_domain"/>
</dbReference>
<sequence>MAILLSVKPKFADMILDGTKRVEYRKALASVANDRIFLYATAPIKKVVGEVKVKRADRCENKEAVWACYLDCSGITKEEFDEYFKDKKYASWYFLEEPIRYKKPQNIRYFGVKTAPRNFVYLKDANV</sequence>
<reference evidence="2" key="1">
    <citation type="journal article" date="2021" name="Proc. Natl. Acad. Sci. U.S.A.">
        <title>A Catalog of Tens of Thousands of Viruses from Human Metagenomes Reveals Hidden Associations with Chronic Diseases.</title>
        <authorList>
            <person name="Tisza M.J."/>
            <person name="Buck C.B."/>
        </authorList>
    </citation>
    <scope>NUCLEOTIDE SEQUENCE</scope>
    <source>
        <strain evidence="2">Ct0QB11</strain>
    </source>
</reference>
<feature type="domain" description="ASCH" evidence="1">
    <location>
        <begin position="5"/>
        <end position="103"/>
    </location>
</feature>
<dbReference type="SMART" id="SM01022">
    <property type="entry name" value="ASCH"/>
    <property type="match status" value="1"/>
</dbReference>
<evidence type="ECO:0000313" key="2">
    <source>
        <dbReference type="EMBL" id="DAE14491.1"/>
    </source>
</evidence>
<evidence type="ECO:0000259" key="1">
    <source>
        <dbReference type="SMART" id="SM01022"/>
    </source>
</evidence>
<dbReference type="Pfam" id="PF04266">
    <property type="entry name" value="ASCH"/>
    <property type="match status" value="1"/>
</dbReference>
<accession>A0A8S5Q6S2</accession>
<dbReference type="EMBL" id="BK015584">
    <property type="protein sequence ID" value="DAE14491.1"/>
    <property type="molecule type" value="Genomic_DNA"/>
</dbReference>
<dbReference type="SUPFAM" id="SSF88697">
    <property type="entry name" value="PUA domain-like"/>
    <property type="match status" value="1"/>
</dbReference>
<organism evidence="2">
    <name type="scientific">Myoviridae sp. ct0QB11</name>
    <dbReference type="NCBI Taxonomy" id="2825012"/>
    <lineage>
        <taxon>Viruses</taxon>
        <taxon>Duplodnaviria</taxon>
        <taxon>Heunggongvirae</taxon>
        <taxon>Uroviricota</taxon>
        <taxon>Caudoviricetes</taxon>
    </lineage>
</organism>
<protein>
    <recommendedName>
        <fullName evidence="1">ASCH domain-containing protein</fullName>
    </recommendedName>
</protein>
<dbReference type="Gene3D" id="2.30.130.30">
    <property type="entry name" value="Hypothetical protein"/>
    <property type="match status" value="1"/>
</dbReference>
<proteinExistence type="predicted"/>
<name>A0A8S5Q6S2_9CAUD</name>
<dbReference type="InterPro" id="IPR015947">
    <property type="entry name" value="PUA-like_sf"/>
</dbReference>